<dbReference type="Proteomes" id="UP000612956">
    <property type="component" value="Unassembled WGS sequence"/>
</dbReference>
<keyword evidence="3" id="KW-0804">Transcription</keyword>
<feature type="domain" description="HTH tetR-type" evidence="5">
    <location>
        <begin position="10"/>
        <end position="70"/>
    </location>
</feature>
<dbReference type="RefSeq" id="WP_188827671.1">
    <property type="nucleotide sequence ID" value="NZ_BMMW01000001.1"/>
</dbReference>
<dbReference type="InterPro" id="IPR009057">
    <property type="entry name" value="Homeodomain-like_sf"/>
</dbReference>
<reference evidence="6" key="1">
    <citation type="journal article" date="2014" name="Int. J. Syst. Evol. Microbiol.">
        <title>Complete genome sequence of Corynebacterium casei LMG S-19264T (=DSM 44701T), isolated from a smear-ripened cheese.</title>
        <authorList>
            <consortium name="US DOE Joint Genome Institute (JGI-PGF)"/>
            <person name="Walter F."/>
            <person name="Albersmeier A."/>
            <person name="Kalinowski J."/>
            <person name="Ruckert C."/>
        </authorList>
    </citation>
    <scope>NUCLEOTIDE SEQUENCE</scope>
    <source>
        <strain evidence="6">CGMCC 4.7278</strain>
    </source>
</reference>
<protein>
    <submittedName>
        <fullName evidence="6">TetR family transcriptional regulator</fullName>
    </submittedName>
</protein>
<dbReference type="AlphaFoldDB" id="A0A917QCN7"/>
<evidence type="ECO:0000256" key="2">
    <source>
        <dbReference type="ARBA" id="ARBA00023125"/>
    </source>
</evidence>
<dbReference type="InterPro" id="IPR011075">
    <property type="entry name" value="TetR_C"/>
</dbReference>
<accession>A0A917QCN7</accession>
<dbReference type="Gene3D" id="1.10.357.10">
    <property type="entry name" value="Tetracycline Repressor, domain 2"/>
    <property type="match status" value="1"/>
</dbReference>
<dbReference type="SUPFAM" id="SSF48498">
    <property type="entry name" value="Tetracyclin repressor-like, C-terminal domain"/>
    <property type="match status" value="1"/>
</dbReference>
<evidence type="ECO:0000256" key="3">
    <source>
        <dbReference type="ARBA" id="ARBA00023163"/>
    </source>
</evidence>
<dbReference type="Gene3D" id="1.10.10.60">
    <property type="entry name" value="Homeodomain-like"/>
    <property type="match status" value="1"/>
</dbReference>
<evidence type="ECO:0000259" key="5">
    <source>
        <dbReference type="PROSITE" id="PS50977"/>
    </source>
</evidence>
<dbReference type="InterPro" id="IPR001647">
    <property type="entry name" value="HTH_TetR"/>
</dbReference>
<evidence type="ECO:0000256" key="4">
    <source>
        <dbReference type="PROSITE-ProRule" id="PRU00335"/>
    </source>
</evidence>
<dbReference type="Pfam" id="PF16925">
    <property type="entry name" value="TetR_C_13"/>
    <property type="match status" value="1"/>
</dbReference>
<evidence type="ECO:0000313" key="6">
    <source>
        <dbReference type="EMBL" id="GGK41205.1"/>
    </source>
</evidence>
<reference evidence="6" key="2">
    <citation type="submission" date="2020-09" db="EMBL/GenBank/DDBJ databases">
        <authorList>
            <person name="Sun Q."/>
            <person name="Zhou Y."/>
        </authorList>
    </citation>
    <scope>NUCLEOTIDE SEQUENCE</scope>
    <source>
        <strain evidence="6">CGMCC 4.7278</strain>
    </source>
</reference>
<dbReference type="SUPFAM" id="SSF46689">
    <property type="entry name" value="Homeodomain-like"/>
    <property type="match status" value="1"/>
</dbReference>
<dbReference type="EMBL" id="BMMW01000001">
    <property type="protein sequence ID" value="GGK41205.1"/>
    <property type="molecule type" value="Genomic_DNA"/>
</dbReference>
<organism evidence="6 7">
    <name type="scientific">Nocardia camponoti</name>
    <dbReference type="NCBI Taxonomy" id="1616106"/>
    <lineage>
        <taxon>Bacteria</taxon>
        <taxon>Bacillati</taxon>
        <taxon>Actinomycetota</taxon>
        <taxon>Actinomycetes</taxon>
        <taxon>Mycobacteriales</taxon>
        <taxon>Nocardiaceae</taxon>
        <taxon>Nocardia</taxon>
    </lineage>
</organism>
<sequence length="201" mass="21400">MAATRGRPRGFDRDVALRRAMEVFWEHGYDGTSMTDLTTAMGINSPSLYAAFGDKEALFRAAVDLYGQSEGSITAQALRNEPTAYAAVSKMLRDNVVCYTALGKQRGCLVVLAGRPAITRTEGVGEFLATARLSVTDALRARLDAGVAAGEFRPETDTAALATFYSTVLNGLSIQARDGVSRDDLLASADQALTVLAAARQ</sequence>
<dbReference type="PROSITE" id="PS01081">
    <property type="entry name" value="HTH_TETR_1"/>
    <property type="match status" value="1"/>
</dbReference>
<keyword evidence="2 4" id="KW-0238">DNA-binding</keyword>
<dbReference type="PROSITE" id="PS50977">
    <property type="entry name" value="HTH_TETR_2"/>
    <property type="match status" value="1"/>
</dbReference>
<dbReference type="PANTHER" id="PTHR47506">
    <property type="entry name" value="TRANSCRIPTIONAL REGULATORY PROTEIN"/>
    <property type="match status" value="1"/>
</dbReference>
<dbReference type="Pfam" id="PF00440">
    <property type="entry name" value="TetR_N"/>
    <property type="match status" value="1"/>
</dbReference>
<evidence type="ECO:0000313" key="7">
    <source>
        <dbReference type="Proteomes" id="UP000612956"/>
    </source>
</evidence>
<feature type="DNA-binding region" description="H-T-H motif" evidence="4">
    <location>
        <begin position="33"/>
        <end position="52"/>
    </location>
</feature>
<comment type="caution">
    <text evidence="6">The sequence shown here is derived from an EMBL/GenBank/DDBJ whole genome shotgun (WGS) entry which is preliminary data.</text>
</comment>
<dbReference type="GO" id="GO:0003677">
    <property type="term" value="F:DNA binding"/>
    <property type="evidence" value="ECO:0007669"/>
    <property type="project" value="UniProtKB-UniRule"/>
</dbReference>
<evidence type="ECO:0000256" key="1">
    <source>
        <dbReference type="ARBA" id="ARBA00023015"/>
    </source>
</evidence>
<gene>
    <name evidence="6" type="ORF">GCM10011591_10910</name>
</gene>
<keyword evidence="7" id="KW-1185">Reference proteome</keyword>
<dbReference type="InterPro" id="IPR036271">
    <property type="entry name" value="Tet_transcr_reg_TetR-rel_C_sf"/>
</dbReference>
<name>A0A917QCN7_9NOCA</name>
<dbReference type="InterPro" id="IPR023772">
    <property type="entry name" value="DNA-bd_HTH_TetR-type_CS"/>
</dbReference>
<proteinExistence type="predicted"/>
<dbReference type="PANTHER" id="PTHR47506:SF1">
    <property type="entry name" value="HTH-TYPE TRANSCRIPTIONAL REGULATOR YJDC"/>
    <property type="match status" value="1"/>
</dbReference>
<keyword evidence="1" id="KW-0805">Transcription regulation</keyword>